<sequence>MKNIVGIVGFIGSGKNTAGDFFTHYHDYKQDSFASPVKDCVCAIFGWDREMIEGNTPSSRAWRNEPDIWWENELDWINSPYRFVSERFTPRAAMQLFGTDLVRKHFDDGLWIKSLERRIENYNSDVVITDGRFFNELNAIRKKNGKIIRIKKGEEPDWYETALLANTGDYNANKIMLSTGVHPSEWSWIGYDFDEVLTNDDTIDSLYSKLELLL</sequence>
<evidence type="ECO:0000313" key="1">
    <source>
        <dbReference type="EMBL" id="ASV44716.1"/>
    </source>
</evidence>
<dbReference type="InterPro" id="IPR027417">
    <property type="entry name" value="P-loop_NTPase"/>
</dbReference>
<dbReference type="EMBL" id="MF403008">
    <property type="protein sequence ID" value="ASV44716.1"/>
    <property type="molecule type" value="Genomic_DNA"/>
</dbReference>
<dbReference type="OrthoDB" id="9152at10239"/>
<reference evidence="1 2" key="1">
    <citation type="submission" date="2017-06" db="EMBL/GenBank/DDBJ databases">
        <authorList>
            <person name="Kim H.J."/>
            <person name="Triplett B.A."/>
        </authorList>
    </citation>
    <scope>NUCLEOTIDE SEQUENCE [LARGE SCALE GENOMIC DNA]</scope>
</reference>
<dbReference type="KEGG" id="vg:40088137"/>
<dbReference type="SUPFAM" id="SSF52540">
    <property type="entry name" value="P-loop containing nucleoside triphosphate hydrolases"/>
    <property type="match status" value="1"/>
</dbReference>
<dbReference type="RefSeq" id="YP_009611799.1">
    <property type="nucleotide sequence ID" value="NC_042013.1"/>
</dbReference>
<name>A0A223W099_9CAUD</name>
<dbReference type="Proteomes" id="UP000223025">
    <property type="component" value="Segment"/>
</dbReference>
<dbReference type="InterPro" id="IPR048444">
    <property type="entry name" value="DNMK"/>
</dbReference>
<dbReference type="GeneID" id="40088137"/>
<organism evidence="1 2">
    <name type="scientific">Agrobacterium phage Atu_ph07</name>
    <dbReference type="NCBI Taxonomy" id="2024264"/>
    <lineage>
        <taxon>Viruses</taxon>
        <taxon>Duplodnaviria</taxon>
        <taxon>Heunggongvirae</taxon>
        <taxon>Uroviricota</taxon>
        <taxon>Caudoviricetes</taxon>
        <taxon>Polybotosvirus</taxon>
        <taxon>Polybotosvirus Atuph07</taxon>
    </lineage>
</organism>
<dbReference type="Pfam" id="PF21448">
    <property type="entry name" value="DNMK"/>
    <property type="match status" value="1"/>
</dbReference>
<accession>A0A223W099</accession>
<dbReference type="Gene3D" id="3.40.50.300">
    <property type="entry name" value="P-loop containing nucleotide triphosphate hydrolases"/>
    <property type="match status" value="1"/>
</dbReference>
<evidence type="ECO:0000313" key="2">
    <source>
        <dbReference type="Proteomes" id="UP000223025"/>
    </source>
</evidence>
<keyword evidence="2" id="KW-1185">Reference proteome</keyword>
<protein>
    <recommendedName>
        <fullName evidence="3">Deoxynucleotide monophosphate kinase</fullName>
    </recommendedName>
</protein>
<proteinExistence type="predicted"/>
<evidence type="ECO:0008006" key="3">
    <source>
        <dbReference type="Google" id="ProtNLM"/>
    </source>
</evidence>